<reference evidence="7 8" key="1">
    <citation type="submission" date="2024-03" db="EMBL/GenBank/DDBJ databases">
        <title>Draft genome sequence of Pseudonocardia sp. DW16-2.</title>
        <authorList>
            <person name="Duangmal K."/>
        </authorList>
    </citation>
    <scope>NUCLEOTIDE SEQUENCE [LARGE SCALE GENOMIC DNA]</scope>
    <source>
        <strain evidence="7 8">DW16-2</strain>
    </source>
</reference>
<feature type="binding site" evidence="6">
    <location>
        <position position="82"/>
    </location>
    <ligand>
        <name>NAD(+)</name>
        <dbReference type="ChEBI" id="CHEBI:57540"/>
    </ligand>
</feature>
<dbReference type="NCBIfam" id="NF002892">
    <property type="entry name" value="PRK03372.1"/>
    <property type="match status" value="1"/>
</dbReference>
<dbReference type="Gene3D" id="2.60.200.30">
    <property type="entry name" value="Probable inorganic polyphosphate/atp-NAD kinase, domain 2"/>
    <property type="match status" value="1"/>
</dbReference>
<keyword evidence="6" id="KW-0963">Cytoplasm</keyword>
<keyword evidence="2 6" id="KW-0418">Kinase</keyword>
<keyword evidence="6" id="KW-0067">ATP-binding</keyword>
<dbReference type="InterPro" id="IPR002504">
    <property type="entry name" value="NADK"/>
</dbReference>
<keyword evidence="6" id="KW-0547">Nucleotide-binding</keyword>
<comment type="subcellular location">
    <subcellularLocation>
        <location evidence="6">Cytoplasm</location>
    </subcellularLocation>
</comment>
<feature type="binding site" evidence="6">
    <location>
        <position position="162"/>
    </location>
    <ligand>
        <name>NAD(+)</name>
        <dbReference type="ChEBI" id="CHEBI:57540"/>
    </ligand>
</feature>
<dbReference type="PANTHER" id="PTHR20275">
    <property type="entry name" value="NAD KINASE"/>
    <property type="match status" value="1"/>
</dbReference>
<dbReference type="InterPro" id="IPR017437">
    <property type="entry name" value="ATP-NAD_kinase_PpnK-typ_C"/>
</dbReference>
<accession>A0ABU8TF64</accession>
<evidence type="ECO:0000256" key="6">
    <source>
        <dbReference type="HAMAP-Rule" id="MF_00361"/>
    </source>
</evidence>
<comment type="catalytic activity">
    <reaction evidence="5 6">
        <text>NAD(+) + ATP = ADP + NADP(+) + H(+)</text>
        <dbReference type="Rhea" id="RHEA:18629"/>
        <dbReference type="ChEBI" id="CHEBI:15378"/>
        <dbReference type="ChEBI" id="CHEBI:30616"/>
        <dbReference type="ChEBI" id="CHEBI:57540"/>
        <dbReference type="ChEBI" id="CHEBI:58349"/>
        <dbReference type="ChEBI" id="CHEBI:456216"/>
        <dbReference type="EC" id="2.7.1.23"/>
    </reaction>
</comment>
<dbReference type="EMBL" id="JBBJUP010000031">
    <property type="protein sequence ID" value="MEJ8282171.1"/>
    <property type="molecule type" value="Genomic_DNA"/>
</dbReference>
<gene>
    <name evidence="6" type="primary">nadK</name>
    <name evidence="7" type="ORF">WJX68_24790</name>
</gene>
<dbReference type="EC" id="2.7.1.23" evidence="6"/>
<comment type="caution">
    <text evidence="7">The sequence shown here is derived from an EMBL/GenBank/DDBJ whole genome shotgun (WGS) entry which is preliminary data.</text>
</comment>
<evidence type="ECO:0000313" key="8">
    <source>
        <dbReference type="Proteomes" id="UP001364211"/>
    </source>
</evidence>
<comment type="similarity">
    <text evidence="6">Belongs to the NAD kinase family.</text>
</comment>
<dbReference type="Gene3D" id="3.40.50.10330">
    <property type="entry name" value="Probable inorganic polyphosphate/atp-NAD kinase, domain 1"/>
    <property type="match status" value="1"/>
</dbReference>
<evidence type="ECO:0000256" key="5">
    <source>
        <dbReference type="ARBA" id="ARBA00047925"/>
    </source>
</evidence>
<dbReference type="GO" id="GO:0003951">
    <property type="term" value="F:NAD+ kinase activity"/>
    <property type="evidence" value="ECO:0007669"/>
    <property type="project" value="UniProtKB-EC"/>
</dbReference>
<dbReference type="SUPFAM" id="SSF111331">
    <property type="entry name" value="NAD kinase/diacylglycerol kinase-like"/>
    <property type="match status" value="1"/>
</dbReference>
<evidence type="ECO:0000256" key="3">
    <source>
        <dbReference type="ARBA" id="ARBA00022857"/>
    </source>
</evidence>
<name>A0ABU8TF64_9PSEU</name>
<dbReference type="Pfam" id="PF01513">
    <property type="entry name" value="NAD_kinase"/>
    <property type="match status" value="1"/>
</dbReference>
<organism evidence="7 8">
    <name type="scientific">Pseudonocardia spirodelae</name>
    <dbReference type="NCBI Taxonomy" id="3133431"/>
    <lineage>
        <taxon>Bacteria</taxon>
        <taxon>Bacillati</taxon>
        <taxon>Actinomycetota</taxon>
        <taxon>Actinomycetes</taxon>
        <taxon>Pseudonocardiales</taxon>
        <taxon>Pseudonocardiaceae</taxon>
        <taxon>Pseudonocardia</taxon>
    </lineage>
</organism>
<comment type="function">
    <text evidence="6">Involved in the regulation of the intracellular balance of NAD and NADP, and is a key enzyme in the biosynthesis of NADP. Catalyzes specifically the phosphorylation on 2'-hydroxyl of the adenosine moiety of NAD to yield NADP.</text>
</comment>
<dbReference type="InterPro" id="IPR016064">
    <property type="entry name" value="NAD/diacylglycerol_kinase_sf"/>
</dbReference>
<dbReference type="PANTHER" id="PTHR20275:SF0">
    <property type="entry name" value="NAD KINASE"/>
    <property type="match status" value="1"/>
</dbReference>
<keyword evidence="1 6" id="KW-0808">Transferase</keyword>
<dbReference type="HAMAP" id="MF_00361">
    <property type="entry name" value="NAD_kinase"/>
    <property type="match status" value="1"/>
</dbReference>
<feature type="binding site" evidence="6">
    <location>
        <begin position="151"/>
        <end position="152"/>
    </location>
    <ligand>
        <name>NAD(+)</name>
        <dbReference type="ChEBI" id="CHEBI:57540"/>
    </ligand>
</feature>
<comment type="cofactor">
    <cofactor evidence="6">
        <name>a divalent metal cation</name>
        <dbReference type="ChEBI" id="CHEBI:60240"/>
    </cofactor>
</comment>
<keyword evidence="4 6" id="KW-0520">NAD</keyword>
<dbReference type="InterPro" id="IPR017438">
    <property type="entry name" value="ATP-NAD_kinase_N"/>
</dbReference>
<dbReference type="RefSeq" id="WP_340295335.1">
    <property type="nucleotide sequence ID" value="NZ_JBBJUP010000031.1"/>
</dbReference>
<evidence type="ECO:0000256" key="2">
    <source>
        <dbReference type="ARBA" id="ARBA00022777"/>
    </source>
</evidence>
<feature type="binding site" evidence="6">
    <location>
        <begin position="77"/>
        <end position="78"/>
    </location>
    <ligand>
        <name>NAD(+)</name>
        <dbReference type="ChEBI" id="CHEBI:57540"/>
    </ligand>
</feature>
<comment type="caution">
    <text evidence="6">Lacks conserved residue(s) required for the propagation of feature annotation.</text>
</comment>
<evidence type="ECO:0000256" key="4">
    <source>
        <dbReference type="ARBA" id="ARBA00023027"/>
    </source>
</evidence>
<evidence type="ECO:0000256" key="1">
    <source>
        <dbReference type="ARBA" id="ARBA00022679"/>
    </source>
</evidence>
<protein>
    <recommendedName>
        <fullName evidence="6">NAD kinase</fullName>
        <ecNumber evidence="6">2.7.1.23</ecNumber>
    </recommendedName>
    <alternativeName>
        <fullName evidence="6">ATP-dependent NAD kinase</fullName>
    </alternativeName>
</protein>
<dbReference type="Proteomes" id="UP001364211">
    <property type="component" value="Unassembled WGS sequence"/>
</dbReference>
<feature type="binding site" evidence="6">
    <location>
        <position position="181"/>
    </location>
    <ligand>
        <name>NAD(+)</name>
        <dbReference type="ChEBI" id="CHEBI:57540"/>
    </ligand>
</feature>
<keyword evidence="3 6" id="KW-0521">NADP</keyword>
<evidence type="ECO:0000313" key="7">
    <source>
        <dbReference type="EMBL" id="MEJ8282171.1"/>
    </source>
</evidence>
<sequence length="308" mass="32445">MRDVLLVLHTGRPTNRKTALHVMGELGRLGLRTRVLADEWAELAADPDVPAGLAPVPVPGSPECARGAEAVLVLGGDGTLLRAADLARPAGVPLLGVNLGHVGFLAEAEEDTLPEALQKLADGDYEVEERTTLEAVVTSAGQVLGRAWALNEAVVEKTTRGRILEVVLEVDGRPVSSFGCDGVLCSTPTGSTAYAFSAGGPLVWPQVQALLVVPSNAHALFARPMVIAPESTVAIEVSADGPSAVLDCDGRRTVSVPPGARVELRRAHEPVRMVRLAAQPFADRLVRKFDLPVRGWRGARTQPPSSNA</sequence>
<keyword evidence="8" id="KW-1185">Reference proteome</keyword>
<feature type="active site" description="Proton acceptor" evidence="6">
    <location>
        <position position="77"/>
    </location>
</feature>
<feature type="binding site" evidence="6">
    <location>
        <begin position="192"/>
        <end position="197"/>
    </location>
    <ligand>
        <name>NAD(+)</name>
        <dbReference type="ChEBI" id="CHEBI:57540"/>
    </ligand>
</feature>
<dbReference type="Pfam" id="PF20143">
    <property type="entry name" value="NAD_kinase_C"/>
    <property type="match status" value="1"/>
</dbReference>
<proteinExistence type="inferred from homology"/>